<dbReference type="Pfam" id="PF12704">
    <property type="entry name" value="MacB_PCD"/>
    <property type="match status" value="1"/>
</dbReference>
<dbReference type="EMBL" id="AUZY01011892">
    <property type="protein sequence ID" value="EQD32230.1"/>
    <property type="molecule type" value="Genomic_DNA"/>
</dbReference>
<protein>
    <submittedName>
        <fullName evidence="3">Permease</fullName>
    </submittedName>
</protein>
<evidence type="ECO:0000313" key="3">
    <source>
        <dbReference type="EMBL" id="EQD32230.1"/>
    </source>
</evidence>
<reference evidence="3" key="2">
    <citation type="journal article" date="2014" name="ISME J.">
        <title>Microbial stratification in low pH oxic and suboxic macroscopic growths along an acid mine drainage.</title>
        <authorList>
            <person name="Mendez-Garcia C."/>
            <person name="Mesa V."/>
            <person name="Sprenger R.R."/>
            <person name="Richter M."/>
            <person name="Diez M.S."/>
            <person name="Solano J."/>
            <person name="Bargiela R."/>
            <person name="Golyshina O.V."/>
            <person name="Manteca A."/>
            <person name="Ramos J.L."/>
            <person name="Gallego J.R."/>
            <person name="Llorente I."/>
            <person name="Martins Dos Santos V.A."/>
            <person name="Jensen O.N."/>
            <person name="Pelaez A.I."/>
            <person name="Sanchez J."/>
            <person name="Ferrer M."/>
        </authorList>
    </citation>
    <scope>NUCLEOTIDE SEQUENCE</scope>
</reference>
<comment type="caution">
    <text evidence="3">The sequence shown here is derived from an EMBL/GenBank/DDBJ whole genome shotgun (WGS) entry which is preliminary data.</text>
</comment>
<keyword evidence="1" id="KW-0472">Membrane</keyword>
<keyword evidence="1" id="KW-0812">Transmembrane</keyword>
<evidence type="ECO:0000256" key="1">
    <source>
        <dbReference type="SAM" id="Phobius"/>
    </source>
</evidence>
<proteinExistence type="predicted"/>
<gene>
    <name evidence="3" type="ORF">B1B_17771</name>
</gene>
<keyword evidence="1" id="KW-1133">Transmembrane helix</keyword>
<reference evidence="3" key="1">
    <citation type="submission" date="2013-08" db="EMBL/GenBank/DDBJ databases">
        <authorList>
            <person name="Mendez C."/>
            <person name="Richter M."/>
            <person name="Ferrer M."/>
            <person name="Sanchez J."/>
        </authorList>
    </citation>
    <scope>NUCLEOTIDE SEQUENCE</scope>
</reference>
<dbReference type="InterPro" id="IPR025857">
    <property type="entry name" value="MacB_PCD"/>
</dbReference>
<feature type="domain" description="MacB-like periplasmic core" evidence="2">
    <location>
        <begin position="2"/>
        <end position="106"/>
    </location>
</feature>
<evidence type="ECO:0000259" key="2">
    <source>
        <dbReference type="Pfam" id="PF12704"/>
    </source>
</evidence>
<dbReference type="AlphaFoldDB" id="T0ZQY4"/>
<organism evidence="3">
    <name type="scientific">mine drainage metagenome</name>
    <dbReference type="NCBI Taxonomy" id="410659"/>
    <lineage>
        <taxon>unclassified sequences</taxon>
        <taxon>metagenomes</taxon>
        <taxon>ecological metagenomes</taxon>
    </lineage>
</organism>
<name>T0ZQY4_9ZZZZ</name>
<feature type="transmembrane region" description="Helical" evidence="1">
    <location>
        <begin position="141"/>
        <end position="161"/>
    </location>
</feature>
<accession>T0ZQY4</accession>
<feature type="non-terminal residue" evidence="3">
    <location>
        <position position="164"/>
    </location>
</feature>
<sequence>MRMALGRNFTAAETSVHGPRVVILTYGFWQSHYAGRHDVLGRTLMIDGGPATIVGVLPARFRMPEPFALMLPAALETAQRLNSNLVVLGRLKPRVSLSNASAQIDARLQSWLPAHGESLARHPHASATPLSSNMVAGYAEMLVFILRCTLALLALAGVNIANLM</sequence>